<accession>A0A917W9J6</accession>
<dbReference type="EMBL" id="BMNA01000001">
    <property type="protein sequence ID" value="GGL86117.1"/>
    <property type="molecule type" value="Genomic_DNA"/>
</dbReference>
<reference evidence="2" key="1">
    <citation type="journal article" date="2014" name="Int. J. Syst. Evol. Microbiol.">
        <title>Complete genome sequence of Corynebacterium casei LMG S-19264T (=DSM 44701T), isolated from a smear-ripened cheese.</title>
        <authorList>
            <consortium name="US DOE Joint Genome Institute (JGI-PGF)"/>
            <person name="Walter F."/>
            <person name="Albersmeier A."/>
            <person name="Kalinowski J."/>
            <person name="Ruckert C."/>
        </authorList>
    </citation>
    <scope>NUCLEOTIDE SEQUENCE</scope>
    <source>
        <strain evidence="2">CGMCC 4.7308</strain>
    </source>
</reference>
<comment type="caution">
    <text evidence="2">The sequence shown here is derived from an EMBL/GenBank/DDBJ whole genome shotgun (WGS) entry which is preliminary data.</text>
</comment>
<evidence type="ECO:0000256" key="1">
    <source>
        <dbReference type="SAM" id="MobiDB-lite"/>
    </source>
</evidence>
<keyword evidence="3" id="KW-1185">Reference proteome</keyword>
<dbReference type="Proteomes" id="UP000655208">
    <property type="component" value="Unassembled WGS sequence"/>
</dbReference>
<organism evidence="2 3">
    <name type="scientific">Nakamurella endophytica</name>
    <dbReference type="NCBI Taxonomy" id="1748367"/>
    <lineage>
        <taxon>Bacteria</taxon>
        <taxon>Bacillati</taxon>
        <taxon>Actinomycetota</taxon>
        <taxon>Actinomycetes</taxon>
        <taxon>Nakamurellales</taxon>
        <taxon>Nakamurellaceae</taxon>
        <taxon>Nakamurella</taxon>
    </lineage>
</organism>
<feature type="compositionally biased region" description="Low complexity" evidence="1">
    <location>
        <begin position="20"/>
        <end position="34"/>
    </location>
</feature>
<gene>
    <name evidence="2" type="ORF">GCM10011594_02220</name>
</gene>
<dbReference type="AlphaFoldDB" id="A0A917W9J6"/>
<sequence>MPRVASDTGPPPLKTRDAVDTATPARAATPASVALRSRGHLAERLTGRAGAGPDPGTLDVARSAT</sequence>
<reference evidence="2" key="2">
    <citation type="submission" date="2020-09" db="EMBL/GenBank/DDBJ databases">
        <authorList>
            <person name="Sun Q."/>
            <person name="Zhou Y."/>
        </authorList>
    </citation>
    <scope>NUCLEOTIDE SEQUENCE</scope>
    <source>
        <strain evidence="2">CGMCC 4.7308</strain>
    </source>
</reference>
<proteinExistence type="predicted"/>
<feature type="region of interest" description="Disordered" evidence="1">
    <location>
        <begin position="1"/>
        <end position="65"/>
    </location>
</feature>
<name>A0A917W9J6_9ACTN</name>
<evidence type="ECO:0000313" key="2">
    <source>
        <dbReference type="EMBL" id="GGL86117.1"/>
    </source>
</evidence>
<protein>
    <submittedName>
        <fullName evidence="2">Uncharacterized protein</fullName>
    </submittedName>
</protein>
<evidence type="ECO:0000313" key="3">
    <source>
        <dbReference type="Proteomes" id="UP000655208"/>
    </source>
</evidence>